<dbReference type="HOGENOM" id="CLU_156012_0_0_1"/>
<dbReference type="InterPro" id="IPR024079">
    <property type="entry name" value="MetalloPept_cat_dom_sf"/>
</dbReference>
<protein>
    <submittedName>
        <fullName evidence="2">Uncharacterized protein</fullName>
    </submittedName>
</protein>
<feature type="signal peptide" evidence="1">
    <location>
        <begin position="1"/>
        <end position="23"/>
    </location>
</feature>
<dbReference type="PROSITE" id="PS51257">
    <property type="entry name" value="PROKAR_LIPOPROTEIN"/>
    <property type="match status" value="1"/>
</dbReference>
<dbReference type="GO" id="GO:0008237">
    <property type="term" value="F:metallopeptidase activity"/>
    <property type="evidence" value="ECO:0007669"/>
    <property type="project" value="InterPro"/>
</dbReference>
<accession>W9JAH1</accession>
<evidence type="ECO:0000256" key="1">
    <source>
        <dbReference type="SAM" id="SignalP"/>
    </source>
</evidence>
<proteinExistence type="predicted"/>
<feature type="chain" id="PRO_5004926771" evidence="1">
    <location>
        <begin position="24"/>
        <end position="135"/>
    </location>
</feature>
<sequence>MKLQIPLVPLLAVLNLASGPASASCGSNNPPEEALEAARSLDIDRQSTGMQVRSALHNSPREGFVIPTYLHVVESKEKAGLVTDKMLHDQMAVLNATYHPHNIQFILRNITRTMNNKWAESYYTKDKGLALRQGR</sequence>
<gene>
    <name evidence="2" type="ORF">FOZG_17551</name>
</gene>
<dbReference type="AlphaFoldDB" id="W9JAH1"/>
<dbReference type="Gene3D" id="3.40.390.10">
    <property type="entry name" value="Collagenase (Catalytic Domain)"/>
    <property type="match status" value="1"/>
</dbReference>
<dbReference type="EMBL" id="KI981472">
    <property type="protein sequence ID" value="EWZ28841.1"/>
    <property type="molecule type" value="Genomic_DNA"/>
</dbReference>
<dbReference type="VEuPathDB" id="FungiDB:FOZG_17551"/>
<reference evidence="2" key="2">
    <citation type="submission" date="2014-02" db="EMBL/GenBank/DDBJ databases">
        <title>Annotation of the Genome Sequence of Fusarium oxysporum Fo47.</title>
        <authorList>
            <consortium name="The Broad Institute Genomics Platform"/>
            <person name="Ma L.-J."/>
            <person name="Corby-Kistler H."/>
            <person name="Broz K."/>
            <person name="Gale L.R."/>
            <person name="Jonkers W."/>
            <person name="O'Donnell K."/>
            <person name="Ploetz R."/>
            <person name="Steinberg C."/>
            <person name="Schwartz D.C."/>
            <person name="VanEtten H."/>
            <person name="Zhou S."/>
            <person name="Young S.K."/>
            <person name="Zeng Q."/>
            <person name="Gargeya S."/>
            <person name="Fitzgerald M."/>
            <person name="Abouelleil A."/>
            <person name="Alvarado L."/>
            <person name="Chapman S.B."/>
            <person name="Gainer-Dewar J."/>
            <person name="Goldberg J."/>
            <person name="Griggs A."/>
            <person name="Gujja S."/>
            <person name="Hansen M."/>
            <person name="Howarth C."/>
            <person name="Imamovic A."/>
            <person name="Ireland A."/>
            <person name="Larimer J."/>
            <person name="McCowan C."/>
            <person name="Murphy C."/>
            <person name="Pearson M."/>
            <person name="Poon T.W."/>
            <person name="Priest M."/>
            <person name="Roberts A."/>
            <person name="Saif S."/>
            <person name="Shea T."/>
            <person name="Sykes S."/>
            <person name="Wortman J."/>
            <person name="Nusbaum C."/>
            <person name="Birren B."/>
        </authorList>
    </citation>
    <scope>NUCLEOTIDE SEQUENCE</scope>
    <source>
        <strain evidence="2">Fo47</strain>
    </source>
</reference>
<reference evidence="2" key="1">
    <citation type="submission" date="2011-06" db="EMBL/GenBank/DDBJ databases">
        <title>The Genome Sequence of Fusarium oxysporum Fo47.</title>
        <authorList>
            <consortium name="The Broad Institute Genome Sequencing Platform"/>
            <person name="Ma L.-J."/>
            <person name="Gale L.R."/>
            <person name="Schwartz D.C."/>
            <person name="Zhou S."/>
            <person name="Corby-Kistler H."/>
            <person name="Young S.K."/>
            <person name="Zeng Q."/>
            <person name="Gargeya S."/>
            <person name="Fitzgerald M."/>
            <person name="Haas B."/>
            <person name="Abouelleil A."/>
            <person name="Alvarado L."/>
            <person name="Arachchi H.M."/>
            <person name="Berlin A."/>
            <person name="Brown A."/>
            <person name="Chapman S.B."/>
            <person name="Chen Z."/>
            <person name="Dunbar C."/>
            <person name="Freedman E."/>
            <person name="Gearin G."/>
            <person name="Gellesch M."/>
            <person name="Goldberg J."/>
            <person name="Griggs A."/>
            <person name="Gujja S."/>
            <person name="Heiman D."/>
            <person name="Howarth C."/>
            <person name="Larson L."/>
            <person name="Lui A."/>
            <person name="MacDonald P.J.P."/>
            <person name="Mehta T."/>
            <person name="Montmayeur A."/>
            <person name="Murphy C."/>
            <person name="Neiman D."/>
            <person name="Pearson M."/>
            <person name="Priest M."/>
            <person name="Roberts A."/>
            <person name="Saif S."/>
            <person name="Shea T."/>
            <person name="Shenoy N."/>
            <person name="Sisk P."/>
            <person name="Stolte C."/>
            <person name="Sykes S."/>
            <person name="Wortman J."/>
            <person name="Nusbaum C."/>
            <person name="Birren B."/>
        </authorList>
    </citation>
    <scope>NUCLEOTIDE SEQUENCE [LARGE SCALE GENOMIC DNA]</scope>
    <source>
        <strain evidence="2">Fo47</strain>
    </source>
</reference>
<organism evidence="2">
    <name type="scientific">Fusarium oxysporum Fo47</name>
    <dbReference type="NCBI Taxonomy" id="660027"/>
    <lineage>
        <taxon>Eukaryota</taxon>
        <taxon>Fungi</taxon>
        <taxon>Dikarya</taxon>
        <taxon>Ascomycota</taxon>
        <taxon>Pezizomycotina</taxon>
        <taxon>Sordariomycetes</taxon>
        <taxon>Hypocreomycetidae</taxon>
        <taxon>Hypocreales</taxon>
        <taxon>Nectriaceae</taxon>
        <taxon>Fusarium</taxon>
        <taxon>Fusarium oxysporum species complex</taxon>
    </lineage>
</organism>
<dbReference type="Proteomes" id="UP000030766">
    <property type="component" value="Unassembled WGS sequence"/>
</dbReference>
<keyword evidence="1" id="KW-0732">Signal</keyword>
<name>W9JAH1_FUSOX</name>
<evidence type="ECO:0000313" key="2">
    <source>
        <dbReference type="EMBL" id="EWZ28841.1"/>
    </source>
</evidence>